<dbReference type="CDD" id="cd00075">
    <property type="entry name" value="HATPase"/>
    <property type="match status" value="1"/>
</dbReference>
<dbReference type="PANTHER" id="PTHR43047">
    <property type="entry name" value="TWO-COMPONENT HISTIDINE PROTEIN KINASE"/>
    <property type="match status" value="1"/>
</dbReference>
<dbReference type="OrthoDB" id="9768069at2"/>
<accession>A0A0W0XZF9</accession>
<dbReference type="GO" id="GO:0005886">
    <property type="term" value="C:plasma membrane"/>
    <property type="evidence" value="ECO:0007669"/>
    <property type="project" value="UniProtKB-ARBA"/>
</dbReference>
<dbReference type="SMART" id="SM00387">
    <property type="entry name" value="HATPase_c"/>
    <property type="match status" value="1"/>
</dbReference>
<dbReference type="SUPFAM" id="SSF47384">
    <property type="entry name" value="Homodimeric domain of signal transducing histidine kinase"/>
    <property type="match status" value="1"/>
</dbReference>
<dbReference type="RefSeq" id="WP_058530527.1">
    <property type="nucleotide sequence ID" value="NZ_CAAAIN010000010.1"/>
</dbReference>
<dbReference type="Pfam" id="PF00512">
    <property type="entry name" value="HisKA"/>
    <property type="match status" value="1"/>
</dbReference>
<dbReference type="InterPro" id="IPR036890">
    <property type="entry name" value="HATPase_C_sf"/>
</dbReference>
<evidence type="ECO:0000256" key="5">
    <source>
        <dbReference type="ARBA" id="ARBA00022777"/>
    </source>
</evidence>
<dbReference type="InterPro" id="IPR036097">
    <property type="entry name" value="HisK_dim/P_sf"/>
</dbReference>
<dbReference type="InterPro" id="IPR005467">
    <property type="entry name" value="His_kinase_dom"/>
</dbReference>
<dbReference type="EC" id="2.7.13.3" evidence="2"/>
<dbReference type="SMART" id="SM00065">
    <property type="entry name" value="GAF"/>
    <property type="match status" value="1"/>
</dbReference>
<evidence type="ECO:0000259" key="6">
    <source>
        <dbReference type="PROSITE" id="PS50109"/>
    </source>
</evidence>
<evidence type="ECO:0000256" key="1">
    <source>
        <dbReference type="ARBA" id="ARBA00000085"/>
    </source>
</evidence>
<dbReference type="PROSITE" id="PS50109">
    <property type="entry name" value="HIS_KIN"/>
    <property type="match status" value="1"/>
</dbReference>
<dbReference type="GO" id="GO:0009927">
    <property type="term" value="F:histidine phosphotransfer kinase activity"/>
    <property type="evidence" value="ECO:0007669"/>
    <property type="project" value="TreeGrafter"/>
</dbReference>
<dbReference type="PRINTS" id="PR00344">
    <property type="entry name" value="BCTRLSENSOR"/>
</dbReference>
<dbReference type="InterPro" id="IPR004358">
    <property type="entry name" value="Sig_transdc_His_kin-like_C"/>
</dbReference>
<reference evidence="7 8" key="1">
    <citation type="submission" date="2015-11" db="EMBL/GenBank/DDBJ databases">
        <title>Genomic analysis of 38 Legionella species identifies large and diverse effector repertoires.</title>
        <authorList>
            <person name="Burstein D."/>
            <person name="Amaro F."/>
            <person name="Zusman T."/>
            <person name="Lifshitz Z."/>
            <person name="Cohen O."/>
            <person name="Gilbert J.A."/>
            <person name="Pupko T."/>
            <person name="Shuman H.A."/>
            <person name="Segal G."/>
        </authorList>
    </citation>
    <scope>NUCLEOTIDE SEQUENCE [LARGE SCALE GENOMIC DNA]</scope>
    <source>
        <strain evidence="7 8">WA-270A-C2</strain>
    </source>
</reference>
<evidence type="ECO:0000313" key="8">
    <source>
        <dbReference type="Proteomes" id="UP000054608"/>
    </source>
</evidence>
<keyword evidence="3" id="KW-0597">Phosphoprotein</keyword>
<dbReference type="SMART" id="SM00388">
    <property type="entry name" value="HisKA"/>
    <property type="match status" value="1"/>
</dbReference>
<evidence type="ECO:0000256" key="3">
    <source>
        <dbReference type="ARBA" id="ARBA00022553"/>
    </source>
</evidence>
<dbReference type="Proteomes" id="UP000054608">
    <property type="component" value="Unassembled WGS sequence"/>
</dbReference>
<evidence type="ECO:0000256" key="2">
    <source>
        <dbReference type="ARBA" id="ARBA00012438"/>
    </source>
</evidence>
<dbReference type="SUPFAM" id="SSF55781">
    <property type="entry name" value="GAF domain-like"/>
    <property type="match status" value="1"/>
</dbReference>
<protein>
    <recommendedName>
        <fullName evidence="2">histidine kinase</fullName>
        <ecNumber evidence="2">2.7.13.3</ecNumber>
    </recommendedName>
</protein>
<keyword evidence="8" id="KW-1185">Reference proteome</keyword>
<comment type="caution">
    <text evidence="7">The sequence shown here is derived from an EMBL/GenBank/DDBJ whole genome shotgun (WGS) entry which is preliminary data.</text>
</comment>
<keyword evidence="4" id="KW-0808">Transferase</keyword>
<dbReference type="InterPro" id="IPR003594">
    <property type="entry name" value="HATPase_dom"/>
</dbReference>
<dbReference type="Gene3D" id="3.30.565.10">
    <property type="entry name" value="Histidine kinase-like ATPase, C-terminal domain"/>
    <property type="match status" value="1"/>
</dbReference>
<sequence length="434" mass="48299">MDDYVVKKITQTPGQFAVDEHLSRPSSDKDYLTYLHKISLRLRDRHALSSLLQTLVRAFVKFAQADKGNLQLYDPISHTLHTVSSHGFDKEMRQSLPLLNEGQSPCRRAAMEAKTIHIDTINNPALNQNDPAMALLQRSGICSMMAMPVIAYGRLLGVIALYWKRSYYPDREVLKILDLLAHETANLIQHRQHEETLQAQKIKAEESRHAKDLFLATLSHELRSPLTAILTWAQLLKSKHISKEKLAIGLNAIEDSAMTQNTIINDLMDISGTILGKISLDMQPADLNQLIHISVDSMRASAEKKSVSLRLSCSKPLIVSCDPTRIKQVFSNLLANAIKFTPEGGEITIQSQSHVQPRQRFAEIVVSDNGKGIKAEFLSSIFMLFNQGFIKQKEGFGLGLALANNLIKLHGGSINARSGGENKGTSFTIHLPLL</sequence>
<dbReference type="PATRIC" id="fig|458.5.peg.409"/>
<dbReference type="Pfam" id="PF02518">
    <property type="entry name" value="HATPase_c"/>
    <property type="match status" value="1"/>
</dbReference>
<dbReference type="AlphaFoldDB" id="A0A0W0XZF9"/>
<dbReference type="STRING" id="458.Lrub_0394"/>
<dbReference type="InterPro" id="IPR003018">
    <property type="entry name" value="GAF"/>
</dbReference>
<evidence type="ECO:0000313" key="7">
    <source>
        <dbReference type="EMBL" id="KTD49766.1"/>
    </source>
</evidence>
<keyword evidence="5 7" id="KW-0418">Kinase</keyword>
<organism evidence="7 8">
    <name type="scientific">Legionella rubrilucens</name>
    <dbReference type="NCBI Taxonomy" id="458"/>
    <lineage>
        <taxon>Bacteria</taxon>
        <taxon>Pseudomonadati</taxon>
        <taxon>Pseudomonadota</taxon>
        <taxon>Gammaproteobacteria</taxon>
        <taxon>Legionellales</taxon>
        <taxon>Legionellaceae</taxon>
        <taxon>Legionella</taxon>
    </lineage>
</organism>
<dbReference type="Gene3D" id="1.10.287.130">
    <property type="match status" value="1"/>
</dbReference>
<gene>
    <name evidence="7" type="ORF">Lrub_0394</name>
</gene>
<evidence type="ECO:0000256" key="4">
    <source>
        <dbReference type="ARBA" id="ARBA00022679"/>
    </source>
</evidence>
<dbReference type="InterPro" id="IPR003661">
    <property type="entry name" value="HisK_dim/P_dom"/>
</dbReference>
<dbReference type="PANTHER" id="PTHR43047:SF72">
    <property type="entry name" value="OSMOSENSING HISTIDINE PROTEIN KINASE SLN1"/>
    <property type="match status" value="1"/>
</dbReference>
<dbReference type="SUPFAM" id="SSF55874">
    <property type="entry name" value="ATPase domain of HSP90 chaperone/DNA topoisomerase II/histidine kinase"/>
    <property type="match status" value="1"/>
</dbReference>
<feature type="domain" description="Histidine kinase" evidence="6">
    <location>
        <begin position="217"/>
        <end position="434"/>
    </location>
</feature>
<dbReference type="EMBL" id="LNYT01000005">
    <property type="protein sequence ID" value="KTD49766.1"/>
    <property type="molecule type" value="Genomic_DNA"/>
</dbReference>
<dbReference type="InterPro" id="IPR029016">
    <property type="entry name" value="GAF-like_dom_sf"/>
</dbReference>
<dbReference type="GO" id="GO:0000155">
    <property type="term" value="F:phosphorelay sensor kinase activity"/>
    <property type="evidence" value="ECO:0007669"/>
    <property type="project" value="InterPro"/>
</dbReference>
<comment type="catalytic activity">
    <reaction evidence="1">
        <text>ATP + protein L-histidine = ADP + protein N-phospho-L-histidine.</text>
        <dbReference type="EC" id="2.7.13.3"/>
    </reaction>
</comment>
<dbReference type="FunFam" id="3.30.565.10:FF:000006">
    <property type="entry name" value="Sensor histidine kinase WalK"/>
    <property type="match status" value="1"/>
</dbReference>
<dbReference type="Gene3D" id="3.30.450.40">
    <property type="match status" value="1"/>
</dbReference>
<dbReference type="Pfam" id="PF13185">
    <property type="entry name" value="GAF_2"/>
    <property type="match status" value="1"/>
</dbReference>
<dbReference type="CDD" id="cd00082">
    <property type="entry name" value="HisKA"/>
    <property type="match status" value="1"/>
</dbReference>
<proteinExistence type="predicted"/>
<name>A0A0W0XZF9_9GAMM</name>